<dbReference type="AlphaFoldDB" id="A0A2T0V3L2"/>
<accession>A0A2T0V3L2</accession>
<protein>
    <submittedName>
        <fullName evidence="1">Uncharacterized protein</fullName>
    </submittedName>
</protein>
<name>A0A2T0V3L2_9GAMM</name>
<proteinExistence type="predicted"/>
<organism evidence="1 2">
    <name type="scientific">Vreelandella songnenensis</name>
    <dbReference type="NCBI Taxonomy" id="1176243"/>
    <lineage>
        <taxon>Bacteria</taxon>
        <taxon>Pseudomonadati</taxon>
        <taxon>Pseudomonadota</taxon>
        <taxon>Gammaproteobacteria</taxon>
        <taxon>Oceanospirillales</taxon>
        <taxon>Halomonadaceae</taxon>
        <taxon>Vreelandella</taxon>
    </lineage>
</organism>
<reference evidence="1 2" key="1">
    <citation type="submission" date="2018-03" db="EMBL/GenBank/DDBJ databases">
        <title>Genomic Encyclopedia of Type Strains, Phase III (KMG-III): the genomes of soil and plant-associated and newly described type strains.</title>
        <authorList>
            <person name="Whitman W."/>
        </authorList>
    </citation>
    <scope>NUCLEOTIDE SEQUENCE [LARGE SCALE GENOMIC DNA]</scope>
    <source>
        <strain evidence="1 2">CGMCC 1.12152</strain>
    </source>
</reference>
<evidence type="ECO:0000313" key="1">
    <source>
        <dbReference type="EMBL" id="PRY64752.1"/>
    </source>
</evidence>
<sequence length="58" mass="6841">MKCLNKVPMYIYLSCVEFGLFEVLRYQKICYLMGAIFHAFVRINSEDTNTFFNAVGYK</sequence>
<keyword evidence="2" id="KW-1185">Reference proteome</keyword>
<gene>
    <name evidence="1" type="ORF">B0H98_10456</name>
</gene>
<comment type="caution">
    <text evidence="1">The sequence shown here is derived from an EMBL/GenBank/DDBJ whole genome shotgun (WGS) entry which is preliminary data.</text>
</comment>
<dbReference type="Proteomes" id="UP000237647">
    <property type="component" value="Unassembled WGS sequence"/>
</dbReference>
<evidence type="ECO:0000313" key="2">
    <source>
        <dbReference type="Proteomes" id="UP000237647"/>
    </source>
</evidence>
<dbReference type="EMBL" id="PVTK01000004">
    <property type="protein sequence ID" value="PRY64752.1"/>
    <property type="molecule type" value="Genomic_DNA"/>
</dbReference>